<accession>V7CF00</accession>
<sequence length="85" mass="9506">MRRSTALIAVLTVLLLTMPTLVNCRVLAPQQNLTHHKPIKDHPHFTPSVTKEKANTEDNIRTRLLIETQQVNTMSSGPSRRGSGH</sequence>
<dbReference type="EMBL" id="CM002289">
    <property type="protein sequence ID" value="ESW28752.1"/>
    <property type="molecule type" value="Genomic_DNA"/>
</dbReference>
<name>V7CF00_PHAVU</name>
<protein>
    <recommendedName>
        <fullName evidence="4">Secreted protein</fullName>
    </recommendedName>
</protein>
<dbReference type="Gramene" id="ESW28752">
    <property type="protein sequence ID" value="ESW28752"/>
    <property type="gene ID" value="PHAVU_002G015000g"/>
</dbReference>
<dbReference type="OrthoDB" id="1428142at2759"/>
<gene>
    <name evidence="2" type="ORF">PHAVU_002G015000g</name>
</gene>
<dbReference type="Proteomes" id="UP000000226">
    <property type="component" value="Chromosome 2"/>
</dbReference>
<dbReference type="AlphaFoldDB" id="V7CF00"/>
<organism evidence="2 3">
    <name type="scientific">Phaseolus vulgaris</name>
    <name type="common">Kidney bean</name>
    <name type="synonym">French bean</name>
    <dbReference type="NCBI Taxonomy" id="3885"/>
    <lineage>
        <taxon>Eukaryota</taxon>
        <taxon>Viridiplantae</taxon>
        <taxon>Streptophyta</taxon>
        <taxon>Embryophyta</taxon>
        <taxon>Tracheophyta</taxon>
        <taxon>Spermatophyta</taxon>
        <taxon>Magnoliopsida</taxon>
        <taxon>eudicotyledons</taxon>
        <taxon>Gunneridae</taxon>
        <taxon>Pentapetalae</taxon>
        <taxon>rosids</taxon>
        <taxon>fabids</taxon>
        <taxon>Fabales</taxon>
        <taxon>Fabaceae</taxon>
        <taxon>Papilionoideae</taxon>
        <taxon>50 kb inversion clade</taxon>
        <taxon>NPAAA clade</taxon>
        <taxon>indigoferoid/millettioid clade</taxon>
        <taxon>Phaseoleae</taxon>
        <taxon>Phaseolus</taxon>
    </lineage>
</organism>
<dbReference type="OMA" id="EKATHEP"/>
<proteinExistence type="predicted"/>
<keyword evidence="3" id="KW-1185">Reference proteome</keyword>
<evidence type="ECO:0008006" key="4">
    <source>
        <dbReference type="Google" id="ProtNLM"/>
    </source>
</evidence>
<evidence type="ECO:0000313" key="3">
    <source>
        <dbReference type="Proteomes" id="UP000000226"/>
    </source>
</evidence>
<evidence type="ECO:0000313" key="2">
    <source>
        <dbReference type="EMBL" id="ESW28752.1"/>
    </source>
</evidence>
<feature type="signal peptide" evidence="1">
    <location>
        <begin position="1"/>
        <end position="24"/>
    </location>
</feature>
<keyword evidence="1" id="KW-0732">Signal</keyword>
<feature type="chain" id="PRO_5004757720" description="Secreted protein" evidence="1">
    <location>
        <begin position="25"/>
        <end position="85"/>
    </location>
</feature>
<evidence type="ECO:0000256" key="1">
    <source>
        <dbReference type="SAM" id="SignalP"/>
    </source>
</evidence>
<reference evidence="3" key="1">
    <citation type="journal article" date="2014" name="Nat. Genet.">
        <title>A reference genome for common bean and genome-wide analysis of dual domestications.</title>
        <authorList>
            <person name="Schmutz J."/>
            <person name="McClean P.E."/>
            <person name="Mamidi S."/>
            <person name="Wu G.A."/>
            <person name="Cannon S.B."/>
            <person name="Grimwood J."/>
            <person name="Jenkins J."/>
            <person name="Shu S."/>
            <person name="Song Q."/>
            <person name="Chavarro C."/>
            <person name="Torres-Torres M."/>
            <person name="Geffroy V."/>
            <person name="Moghaddam S.M."/>
            <person name="Gao D."/>
            <person name="Abernathy B."/>
            <person name="Barry K."/>
            <person name="Blair M."/>
            <person name="Brick M.A."/>
            <person name="Chovatia M."/>
            <person name="Gepts P."/>
            <person name="Goodstein D.M."/>
            <person name="Gonzales M."/>
            <person name="Hellsten U."/>
            <person name="Hyten D.L."/>
            <person name="Jia G."/>
            <person name="Kelly J.D."/>
            <person name="Kudrna D."/>
            <person name="Lee R."/>
            <person name="Richard M.M."/>
            <person name="Miklas P.N."/>
            <person name="Osorno J.M."/>
            <person name="Rodrigues J."/>
            <person name="Thareau V."/>
            <person name="Urrea C.A."/>
            <person name="Wang M."/>
            <person name="Yu Y."/>
            <person name="Zhang M."/>
            <person name="Wing R.A."/>
            <person name="Cregan P.B."/>
            <person name="Rokhsar D.S."/>
            <person name="Jackson S.A."/>
        </authorList>
    </citation>
    <scope>NUCLEOTIDE SEQUENCE [LARGE SCALE GENOMIC DNA]</scope>
    <source>
        <strain evidence="3">cv. G19833</strain>
    </source>
</reference>